<dbReference type="Proteomes" id="UP000294257">
    <property type="component" value="Unassembled WGS sequence"/>
</dbReference>
<dbReference type="InterPro" id="IPR032349">
    <property type="entry name" value="DUF4865"/>
</dbReference>
<dbReference type="Pfam" id="PF16157">
    <property type="entry name" value="DUF4865"/>
    <property type="match status" value="1"/>
</dbReference>
<dbReference type="OrthoDB" id="2065010at2"/>
<dbReference type="AlphaFoldDB" id="A0A4Q7KB58"/>
<protein>
    <submittedName>
        <fullName evidence="1">Uncharacterized protein DUF4865</fullName>
    </submittedName>
</protein>
<evidence type="ECO:0000313" key="1">
    <source>
        <dbReference type="EMBL" id="RZS29483.1"/>
    </source>
</evidence>
<comment type="caution">
    <text evidence="1">The sequence shown here is derived from an EMBL/GenBank/DDBJ whole genome shotgun (WGS) entry which is preliminary data.</text>
</comment>
<dbReference type="EMBL" id="SGWQ01000021">
    <property type="protein sequence ID" value="RZS29483.1"/>
    <property type="molecule type" value="Genomic_DNA"/>
</dbReference>
<keyword evidence="2" id="KW-1185">Reference proteome</keyword>
<name>A0A4Q7KB58_9PSEU</name>
<accession>A0A4Q7KB58</accession>
<proteinExistence type="predicted"/>
<reference evidence="1 2" key="1">
    <citation type="submission" date="2019-02" db="EMBL/GenBank/DDBJ databases">
        <title>Genomic Encyclopedia of Type Strains, Phase IV (KMG-IV): sequencing the most valuable type-strain genomes for metagenomic binning, comparative biology and taxonomic classification.</title>
        <authorList>
            <person name="Goeker M."/>
        </authorList>
    </citation>
    <scope>NUCLEOTIDE SEQUENCE [LARGE SCALE GENOMIC DNA]</scope>
    <source>
        <strain evidence="1 2">DSM 101727</strain>
    </source>
</reference>
<gene>
    <name evidence="1" type="ORF">EV193_12126</name>
</gene>
<organism evidence="1 2">
    <name type="scientific">Herbihabitans rhizosphaerae</name>
    <dbReference type="NCBI Taxonomy" id="1872711"/>
    <lineage>
        <taxon>Bacteria</taxon>
        <taxon>Bacillati</taxon>
        <taxon>Actinomycetota</taxon>
        <taxon>Actinomycetes</taxon>
        <taxon>Pseudonocardiales</taxon>
        <taxon>Pseudonocardiaceae</taxon>
        <taxon>Herbihabitans</taxon>
    </lineage>
</organism>
<evidence type="ECO:0000313" key="2">
    <source>
        <dbReference type="Proteomes" id="UP000294257"/>
    </source>
</evidence>
<sequence length="195" mass="21406">MYAMQYEITLPADYDMAIIRHRVATRGHLLDDFDGLGVKAYLVRERGVDGSPVNQYAPFYVWHRVAGMSRFLLGGAGFQGIVDSFGRPGVRHWTGAAFHRGTATSATAATRHTEPIPDGADPAEAIKPALDELAETAATHGVHSTVLAVDPQAWELVRFTLWEGTPEVKGHLHYQVLHTSVPHLDELTDGPAWSR</sequence>